<dbReference type="Gene3D" id="3.20.20.70">
    <property type="entry name" value="Aldolase class I"/>
    <property type="match status" value="1"/>
</dbReference>
<comment type="subunit">
    <text evidence="5">Homodimer.</text>
</comment>
<evidence type="ECO:0000313" key="8">
    <source>
        <dbReference type="EMBL" id="VDG77070.1"/>
    </source>
</evidence>
<name>A0A1G7CFL9_9ACTO</name>
<dbReference type="UniPathway" id="UPA00053">
    <property type="reaction ID" value="UER00086"/>
</dbReference>
<organism evidence="7 9">
    <name type="scientific">Actinobaculum suis</name>
    <dbReference type="NCBI Taxonomy" id="1657"/>
    <lineage>
        <taxon>Bacteria</taxon>
        <taxon>Bacillati</taxon>
        <taxon>Actinomycetota</taxon>
        <taxon>Actinomycetes</taxon>
        <taxon>Actinomycetales</taxon>
        <taxon>Actinomycetaceae</taxon>
        <taxon>Actinobaculum</taxon>
    </lineage>
</organism>
<dbReference type="InterPro" id="IPR001381">
    <property type="entry name" value="DHquinase_I"/>
</dbReference>
<dbReference type="AlphaFoldDB" id="A0A1G7CFL9"/>
<feature type="binding site" evidence="5">
    <location>
        <position position="210"/>
    </location>
    <ligand>
        <name>3-dehydroquinate</name>
        <dbReference type="ChEBI" id="CHEBI:32364"/>
    </ligand>
</feature>
<sequence length="271" mass="29478">MPIVRVGDAAIGSGPTKIFVPITPATPEEMSQQVAELPAGIDVLEWRVDFLRDSCDATALKQAAAYLRDLTDLPILATFRTAAEGGQRAVMPEQYAQILFALIQSGKIDAIDVQIFRTENWTQPIITAAAQAQVPVLASYHDHRATPPEDEIVNRLRLMQVRGTSIGKIAVQPQNAGDVFTLMRATWRASEELHIPLITMAMSALGAISRIAPSLYGSAATWSTDGHHDTAAGQLPVNELLPVLETVDRWAHAHDSWHLPKIETDAAGETH</sequence>
<dbReference type="GO" id="GO:0046279">
    <property type="term" value="P:3,4-dihydroxybenzoate biosynthetic process"/>
    <property type="evidence" value="ECO:0007669"/>
    <property type="project" value="TreeGrafter"/>
</dbReference>
<dbReference type="CDD" id="cd00502">
    <property type="entry name" value="DHQase_I"/>
    <property type="match status" value="1"/>
</dbReference>
<evidence type="ECO:0000313" key="10">
    <source>
        <dbReference type="Proteomes" id="UP000269974"/>
    </source>
</evidence>
<dbReference type="Proteomes" id="UP001273799">
    <property type="component" value="Unassembled WGS sequence"/>
</dbReference>
<comment type="function">
    <text evidence="5">Involved in the third step of the chorismate pathway, which leads to the biosynthesis of aromatic amino acids. Catalyzes the cis-dehydration of 3-dehydroquinate (DHQ) and introduces the first double bond of the aromatic ring to yield 3-dehydroshikimate.</text>
</comment>
<dbReference type="EC" id="4.2.1.10" evidence="5"/>
<dbReference type="HAMAP" id="MF_00214">
    <property type="entry name" value="AroD"/>
    <property type="match status" value="1"/>
</dbReference>
<keyword evidence="9" id="KW-1185">Reference proteome</keyword>
<evidence type="ECO:0000313" key="9">
    <source>
        <dbReference type="Proteomes" id="UP000182744"/>
    </source>
</evidence>
<evidence type="ECO:0000256" key="1">
    <source>
        <dbReference type="ARBA" id="ARBA00001864"/>
    </source>
</evidence>
<dbReference type="GO" id="GO:0003855">
    <property type="term" value="F:3-dehydroquinate dehydratase activity"/>
    <property type="evidence" value="ECO:0007669"/>
    <property type="project" value="UniProtKB-UniRule"/>
</dbReference>
<evidence type="ECO:0000256" key="2">
    <source>
        <dbReference type="ARBA" id="ARBA00023141"/>
    </source>
</evidence>
<comment type="catalytic activity">
    <reaction evidence="1 5">
        <text>3-dehydroquinate = 3-dehydroshikimate + H2O</text>
        <dbReference type="Rhea" id="RHEA:21096"/>
        <dbReference type="ChEBI" id="CHEBI:15377"/>
        <dbReference type="ChEBI" id="CHEBI:16630"/>
        <dbReference type="ChEBI" id="CHEBI:32364"/>
        <dbReference type="EC" id="4.2.1.10"/>
    </reaction>
</comment>
<dbReference type="FunFam" id="3.20.20.70:FF:000047">
    <property type="entry name" value="3-dehydroquinate dehydratase"/>
    <property type="match status" value="1"/>
</dbReference>
<evidence type="ECO:0000313" key="6">
    <source>
        <dbReference type="EMBL" id="MDY5152979.1"/>
    </source>
</evidence>
<feature type="binding site" evidence="5">
    <location>
        <position position="230"/>
    </location>
    <ligand>
        <name>3-dehydroquinate</name>
        <dbReference type="ChEBI" id="CHEBI:32364"/>
    </ligand>
</feature>
<protein>
    <recommendedName>
        <fullName evidence="5">3-dehydroquinate dehydratase</fullName>
        <shortName evidence="5">3-dehydroquinase</shortName>
        <ecNumber evidence="5">4.2.1.10</ecNumber>
    </recommendedName>
    <alternativeName>
        <fullName evidence="5">Type I DHQase</fullName>
    </alternativeName>
    <alternativeName>
        <fullName evidence="5">Type I dehydroquinase</fullName>
        <shortName evidence="5">DHQ1</shortName>
    </alternativeName>
</protein>
<keyword evidence="2 5" id="KW-0057">Aromatic amino acid biosynthesis</keyword>
<accession>A0A1G7CFL9</accession>
<feature type="binding site" evidence="5">
    <location>
        <position position="80"/>
    </location>
    <ligand>
        <name>3-dehydroquinate</name>
        <dbReference type="ChEBI" id="CHEBI:32364"/>
    </ligand>
</feature>
<reference evidence="9" key="1">
    <citation type="submission" date="2016-10" db="EMBL/GenBank/DDBJ databases">
        <authorList>
            <person name="Varghese N."/>
        </authorList>
    </citation>
    <scope>NUCLEOTIDE SEQUENCE [LARGE SCALE GENOMIC DNA]</scope>
    <source>
        <strain evidence="9">DSM 20639</strain>
    </source>
</reference>
<reference evidence="6" key="4">
    <citation type="submission" date="2023-10" db="EMBL/GenBank/DDBJ databases">
        <title>Whole Genome based description of the genera Actinobaculum and Actinotignum reveals a complex phylogenetic relationship within the species included in the genus Actinotignum.</title>
        <authorList>
            <person name="Jensen C.S."/>
            <person name="Dargis R."/>
            <person name="Kemp M."/>
            <person name="Christensen J.J."/>
        </authorList>
    </citation>
    <scope>NUCLEOTIDE SEQUENCE</scope>
    <source>
        <strain evidence="6">Actinobaculum_suis_CCUG19206T</strain>
    </source>
</reference>
<comment type="similarity">
    <text evidence="5">Belongs to the type-I 3-dehydroquinase family.</text>
</comment>
<keyword evidence="3 5" id="KW-0456">Lyase</keyword>
<feature type="active site" description="Schiff-base intermediate with substrate" evidence="5">
    <location>
        <position position="168"/>
    </location>
</feature>
<dbReference type="EMBL" id="JAWNFU010000001">
    <property type="protein sequence ID" value="MDY5152979.1"/>
    <property type="molecule type" value="Genomic_DNA"/>
</dbReference>
<keyword evidence="4 5" id="KW-0704">Schiff base</keyword>
<dbReference type="Proteomes" id="UP000182744">
    <property type="component" value="Unassembled WGS sequence"/>
</dbReference>
<proteinExistence type="inferred from homology"/>
<evidence type="ECO:0000256" key="3">
    <source>
        <dbReference type="ARBA" id="ARBA00023239"/>
    </source>
</evidence>
<dbReference type="Pfam" id="PF01487">
    <property type="entry name" value="DHquinase_I"/>
    <property type="match status" value="1"/>
</dbReference>
<evidence type="ECO:0000256" key="4">
    <source>
        <dbReference type="ARBA" id="ARBA00023270"/>
    </source>
</evidence>
<dbReference type="RefSeq" id="WP_074662422.1">
    <property type="nucleotide sequence ID" value="NZ_FNAU01000007.1"/>
</dbReference>
<dbReference type="PANTHER" id="PTHR43699:SF1">
    <property type="entry name" value="3-DEHYDROQUINATE DEHYDRATASE"/>
    <property type="match status" value="1"/>
</dbReference>
<dbReference type="InterPro" id="IPR050146">
    <property type="entry name" value="Type-I_3-dehydroquinase"/>
</dbReference>
<feature type="active site" description="Proton donor/acceptor" evidence="5">
    <location>
        <position position="141"/>
    </location>
</feature>
<keyword evidence="5" id="KW-0028">Amino-acid biosynthesis</keyword>
<gene>
    <name evidence="8" type="primary">aroD_2</name>
    <name evidence="5 6" type="synonym">aroD</name>
    <name evidence="8" type="ORF">NCTC10327_01694</name>
    <name evidence="6" type="ORF">R6G71_02785</name>
    <name evidence="7" type="ORF">SAMN05421878_10774</name>
</gene>
<dbReference type="EMBL" id="UYIO01000001">
    <property type="protein sequence ID" value="VDG77070.1"/>
    <property type="molecule type" value="Genomic_DNA"/>
</dbReference>
<dbReference type="GO" id="GO:0008652">
    <property type="term" value="P:amino acid biosynthetic process"/>
    <property type="evidence" value="ECO:0007669"/>
    <property type="project" value="UniProtKB-KW"/>
</dbReference>
<dbReference type="SUPFAM" id="SSF51569">
    <property type="entry name" value="Aldolase"/>
    <property type="match status" value="1"/>
</dbReference>
<evidence type="ECO:0000313" key="7">
    <source>
        <dbReference type="EMBL" id="SDE37540.1"/>
    </source>
</evidence>
<comment type="pathway">
    <text evidence="5">Metabolic intermediate biosynthesis; chorismate biosynthesis; chorismate from D-erythrose 4-phosphate and phosphoenolpyruvate: step 3/7.</text>
</comment>
<dbReference type="EMBL" id="FNAU01000007">
    <property type="protein sequence ID" value="SDE37540.1"/>
    <property type="molecule type" value="Genomic_DNA"/>
</dbReference>
<feature type="binding site" evidence="5">
    <location>
        <begin position="45"/>
        <end position="47"/>
    </location>
    <ligand>
        <name>3-dehydroquinate</name>
        <dbReference type="ChEBI" id="CHEBI:32364"/>
    </ligand>
</feature>
<feature type="binding site" evidence="5">
    <location>
        <position position="234"/>
    </location>
    <ligand>
        <name>3-dehydroquinate</name>
        <dbReference type="ChEBI" id="CHEBI:32364"/>
    </ligand>
</feature>
<dbReference type="GO" id="GO:0009073">
    <property type="term" value="P:aromatic amino acid family biosynthetic process"/>
    <property type="evidence" value="ECO:0007669"/>
    <property type="project" value="UniProtKB-KW"/>
</dbReference>
<dbReference type="PANTHER" id="PTHR43699">
    <property type="entry name" value="3-DEHYDROQUINATE DEHYDRATASE"/>
    <property type="match status" value="1"/>
</dbReference>
<dbReference type="NCBIfam" id="TIGR01093">
    <property type="entry name" value="aroD"/>
    <property type="match status" value="1"/>
</dbReference>
<dbReference type="InterPro" id="IPR013785">
    <property type="entry name" value="Aldolase_TIM"/>
</dbReference>
<comment type="caution">
    <text evidence="5">Lacks conserved residue(s) required for the propagation of feature annotation.</text>
</comment>
<reference evidence="8 10" key="3">
    <citation type="submission" date="2018-11" db="EMBL/GenBank/DDBJ databases">
        <authorList>
            <consortium name="Pathogen Informatics"/>
        </authorList>
    </citation>
    <scope>NUCLEOTIDE SEQUENCE [LARGE SCALE GENOMIC DNA]</scope>
    <source>
        <strain evidence="8 10">NCTC10327</strain>
    </source>
</reference>
<reference evidence="7" key="2">
    <citation type="submission" date="2016-10" db="EMBL/GenBank/DDBJ databases">
        <authorList>
            <person name="de Groot N.N."/>
        </authorList>
    </citation>
    <scope>NUCLEOTIDE SEQUENCE [LARGE SCALE GENOMIC DNA]</scope>
    <source>
        <strain evidence="7">DSM 20639</strain>
    </source>
</reference>
<dbReference type="Proteomes" id="UP000269974">
    <property type="component" value="Unassembled WGS sequence"/>
</dbReference>
<dbReference type="GO" id="GO:0009423">
    <property type="term" value="P:chorismate biosynthetic process"/>
    <property type="evidence" value="ECO:0007669"/>
    <property type="project" value="UniProtKB-UniRule"/>
</dbReference>
<evidence type="ECO:0000256" key="5">
    <source>
        <dbReference type="HAMAP-Rule" id="MF_00214"/>
    </source>
</evidence>